<feature type="transmembrane region" description="Helical" evidence="1">
    <location>
        <begin position="12"/>
        <end position="34"/>
    </location>
</feature>
<protein>
    <submittedName>
        <fullName evidence="2">DUF2079 domain-containing protein</fullName>
    </submittedName>
</protein>
<keyword evidence="1" id="KW-0472">Membrane</keyword>
<comment type="caution">
    <text evidence="2">The sequence shown here is derived from an EMBL/GenBank/DDBJ whole genome shotgun (WGS) entry which is preliminary data.</text>
</comment>
<keyword evidence="1" id="KW-1133">Transmembrane helix</keyword>
<keyword evidence="3" id="KW-1185">Reference proteome</keyword>
<organism evidence="2 3">
    <name type="scientific">Flexivirga alba</name>
    <dbReference type="NCBI Taxonomy" id="702742"/>
    <lineage>
        <taxon>Bacteria</taxon>
        <taxon>Bacillati</taxon>
        <taxon>Actinomycetota</taxon>
        <taxon>Actinomycetes</taxon>
        <taxon>Micrococcales</taxon>
        <taxon>Dermacoccaceae</taxon>
        <taxon>Flexivirga</taxon>
    </lineage>
</organism>
<feature type="transmembrane region" description="Helical" evidence="1">
    <location>
        <begin position="309"/>
        <end position="331"/>
    </location>
</feature>
<feature type="transmembrane region" description="Helical" evidence="1">
    <location>
        <begin position="261"/>
        <end position="289"/>
    </location>
</feature>
<evidence type="ECO:0000256" key="1">
    <source>
        <dbReference type="SAM" id="Phobius"/>
    </source>
</evidence>
<feature type="transmembrane region" description="Helical" evidence="1">
    <location>
        <begin position="95"/>
        <end position="116"/>
    </location>
</feature>
<proteinExistence type="predicted"/>
<dbReference type="Proteomes" id="UP001596298">
    <property type="component" value="Unassembled WGS sequence"/>
</dbReference>
<dbReference type="InterPro" id="IPR018650">
    <property type="entry name" value="STSV1_Orf64"/>
</dbReference>
<dbReference type="Pfam" id="PF09852">
    <property type="entry name" value="DUF2079"/>
    <property type="match status" value="1"/>
</dbReference>
<evidence type="ECO:0000313" key="2">
    <source>
        <dbReference type="EMBL" id="MFC6703799.1"/>
    </source>
</evidence>
<feature type="transmembrane region" description="Helical" evidence="1">
    <location>
        <begin position="211"/>
        <end position="240"/>
    </location>
</feature>
<sequence length="489" mass="53030">MTQPLQHAEKRPAWLLGGGSAIVASIFFAVLALGRWNAGNSADYDLGIFAQGADAWSRGHWPVSHIRGLSLLGDHFSPLLATWGVVWRIWPTPPALLITQSVLLGAALGVIVGYARRRAGWKVAVLIAVVGIFSRAVLTTAMFDVHEVAYAAIALAVLCIALLQHRFGWAVAAAVWLVLTKEDLGLTVFAAGFCWWWMYRSEGCRRPLILAGIGVAGVIVAMLVIGAFAPGSGTGYLAYFGIGKSNKLPVPEDHSLSPQRLLPVLMYVVLALVIGVRSKLTVLAIPTLLWRAVSSNIHYWALDFHYDVILWPIGLLAFVDVISARSSAALSSREGRAAYRRVPRGTSGVSRPSLRTWEKGAVGIAVIAGFALAVSEMADRAVAPGSMFRTAAVVKNIRSLAADHLPKDARVATQADVGAYLVPAYDAYSLRPDQHPSVDYVMFTSKPKWTYQVPVCAREKLVRDGAQVWRRGTVTLVKLDHRQRVTPTC</sequence>
<reference evidence="3" key="1">
    <citation type="journal article" date="2019" name="Int. J. Syst. Evol. Microbiol.">
        <title>The Global Catalogue of Microorganisms (GCM) 10K type strain sequencing project: providing services to taxonomists for standard genome sequencing and annotation.</title>
        <authorList>
            <consortium name="The Broad Institute Genomics Platform"/>
            <consortium name="The Broad Institute Genome Sequencing Center for Infectious Disease"/>
            <person name="Wu L."/>
            <person name="Ma J."/>
        </authorList>
    </citation>
    <scope>NUCLEOTIDE SEQUENCE [LARGE SCALE GENOMIC DNA]</scope>
    <source>
        <strain evidence="3">CCUG 58127</strain>
    </source>
</reference>
<dbReference type="EMBL" id="JBHSWH010000001">
    <property type="protein sequence ID" value="MFC6703799.1"/>
    <property type="molecule type" value="Genomic_DNA"/>
</dbReference>
<name>A0ABW2AB76_9MICO</name>
<feature type="transmembrane region" description="Helical" evidence="1">
    <location>
        <begin position="123"/>
        <end position="143"/>
    </location>
</feature>
<keyword evidence="1" id="KW-0812">Transmembrane</keyword>
<feature type="transmembrane region" description="Helical" evidence="1">
    <location>
        <begin position="184"/>
        <end position="199"/>
    </location>
</feature>
<gene>
    <name evidence="2" type="ORF">ACFQDH_00550</name>
</gene>
<dbReference type="RefSeq" id="WP_382397474.1">
    <property type="nucleotide sequence ID" value="NZ_JBHSWH010000001.1"/>
</dbReference>
<feature type="transmembrane region" description="Helical" evidence="1">
    <location>
        <begin position="149"/>
        <end position="177"/>
    </location>
</feature>
<accession>A0ABW2AB76</accession>
<evidence type="ECO:0000313" key="3">
    <source>
        <dbReference type="Proteomes" id="UP001596298"/>
    </source>
</evidence>